<comment type="subcellular location">
    <subcellularLocation>
        <location evidence="1">Cell membrane</location>
        <topology evidence="1">Multi-pass membrane protein</topology>
    </subcellularLocation>
</comment>
<dbReference type="EMBL" id="JADJZA010000001">
    <property type="protein sequence ID" value="MBK9295526.1"/>
    <property type="molecule type" value="Genomic_DNA"/>
</dbReference>
<accession>A0A936TBM1</accession>
<evidence type="ECO:0000256" key="3">
    <source>
        <dbReference type="ARBA" id="ARBA00022692"/>
    </source>
</evidence>
<feature type="transmembrane region" description="Helical" evidence="6">
    <location>
        <begin position="12"/>
        <end position="34"/>
    </location>
</feature>
<reference evidence="9 10" key="1">
    <citation type="submission" date="2020-10" db="EMBL/GenBank/DDBJ databases">
        <title>Connecting structure to function with the recovery of over 1000 high-quality activated sludge metagenome-assembled genomes encoding full-length rRNA genes using long-read sequencing.</title>
        <authorList>
            <person name="Singleton C.M."/>
            <person name="Petriglieri F."/>
            <person name="Kristensen J.M."/>
            <person name="Kirkegaard R.H."/>
            <person name="Michaelsen T.Y."/>
            <person name="Andersen M.H."/>
            <person name="Karst S.M."/>
            <person name="Dueholm M.S."/>
            <person name="Nielsen P.H."/>
            <person name="Albertsen M."/>
        </authorList>
    </citation>
    <scope>NUCLEOTIDE SEQUENCE [LARGE SCALE GENOMIC DNA]</scope>
    <source>
        <strain evidence="9">Lyne_18-Q3-R50-59_MAXAC.006</strain>
    </source>
</reference>
<name>A0A936TBM1_9ACTN</name>
<feature type="domain" description="Cardiolipin synthase N-terminal" evidence="8">
    <location>
        <begin position="24"/>
        <end position="67"/>
    </location>
</feature>
<evidence type="ECO:0000259" key="8">
    <source>
        <dbReference type="Pfam" id="PF13396"/>
    </source>
</evidence>
<dbReference type="AlphaFoldDB" id="A0A936TBM1"/>
<keyword evidence="3 6" id="KW-0812">Transmembrane</keyword>
<dbReference type="InterPro" id="IPR027379">
    <property type="entry name" value="CLS_N"/>
</dbReference>
<organism evidence="9 10">
    <name type="scientific">Candidatus Neomicrothrix subdominans</name>
    <dbReference type="NCBI Taxonomy" id="2954438"/>
    <lineage>
        <taxon>Bacteria</taxon>
        <taxon>Bacillati</taxon>
        <taxon>Actinomycetota</taxon>
        <taxon>Acidimicrobiia</taxon>
        <taxon>Acidimicrobiales</taxon>
        <taxon>Microthrixaceae</taxon>
        <taxon>Candidatus Neomicrothrix</taxon>
    </lineage>
</organism>
<evidence type="ECO:0000313" key="10">
    <source>
        <dbReference type="Proteomes" id="UP000727993"/>
    </source>
</evidence>
<keyword evidence="5 6" id="KW-0472">Membrane</keyword>
<evidence type="ECO:0000256" key="6">
    <source>
        <dbReference type="SAM" id="Phobius"/>
    </source>
</evidence>
<dbReference type="InterPro" id="IPR018649">
    <property type="entry name" value="SHOCT"/>
</dbReference>
<dbReference type="Proteomes" id="UP000727993">
    <property type="component" value="Unassembled WGS sequence"/>
</dbReference>
<evidence type="ECO:0000256" key="2">
    <source>
        <dbReference type="ARBA" id="ARBA00022475"/>
    </source>
</evidence>
<keyword evidence="2" id="KW-1003">Cell membrane</keyword>
<dbReference type="Pfam" id="PF09851">
    <property type="entry name" value="SHOCT"/>
    <property type="match status" value="1"/>
</dbReference>
<evidence type="ECO:0000259" key="7">
    <source>
        <dbReference type="Pfam" id="PF09851"/>
    </source>
</evidence>
<comment type="caution">
    <text evidence="9">The sequence shown here is derived from an EMBL/GenBank/DDBJ whole genome shotgun (WGS) entry which is preliminary data.</text>
</comment>
<evidence type="ECO:0000256" key="4">
    <source>
        <dbReference type="ARBA" id="ARBA00022989"/>
    </source>
</evidence>
<keyword evidence="4 6" id="KW-1133">Transmembrane helix</keyword>
<proteinExistence type="predicted"/>
<evidence type="ECO:0000256" key="5">
    <source>
        <dbReference type="ARBA" id="ARBA00023136"/>
    </source>
</evidence>
<evidence type="ECO:0000313" key="9">
    <source>
        <dbReference type="EMBL" id="MBK9295526.1"/>
    </source>
</evidence>
<sequence>MQLAAEFGTGQVLWSIIWFFLFFIWIMLIFQVFGDIFRSHNSGVSKALWTIGIIFLPYLGVFLYLIVHGSGMAQRQAQSMQKNDEAMQAYIRDAAGTGTTADELAKLAELHNSGKLDDTEFAAAKARLING</sequence>
<feature type="domain" description="SHOCT" evidence="7">
    <location>
        <begin position="102"/>
        <end position="128"/>
    </location>
</feature>
<protein>
    <submittedName>
        <fullName evidence="9">PLDc N-terminal domain-containing protein</fullName>
    </submittedName>
</protein>
<dbReference type="Pfam" id="PF13396">
    <property type="entry name" value="PLDc_N"/>
    <property type="match status" value="1"/>
</dbReference>
<dbReference type="GO" id="GO:0005886">
    <property type="term" value="C:plasma membrane"/>
    <property type="evidence" value="ECO:0007669"/>
    <property type="project" value="UniProtKB-SubCell"/>
</dbReference>
<gene>
    <name evidence="9" type="ORF">IPN02_01350</name>
</gene>
<evidence type="ECO:0000256" key="1">
    <source>
        <dbReference type="ARBA" id="ARBA00004651"/>
    </source>
</evidence>
<feature type="transmembrane region" description="Helical" evidence="6">
    <location>
        <begin position="46"/>
        <end position="67"/>
    </location>
</feature>